<dbReference type="InterPro" id="IPR054076">
    <property type="entry name" value="ZUO1-like_ZHD"/>
</dbReference>
<dbReference type="SUPFAM" id="SSF46565">
    <property type="entry name" value="Chaperone J-domain"/>
    <property type="match status" value="1"/>
</dbReference>
<evidence type="ECO:0000313" key="4">
    <source>
        <dbReference type="Proteomes" id="UP001177140"/>
    </source>
</evidence>
<sequence length="285" mass="33160">MVASHGKRCLYEILGVSRDCSPEDIRVAYRKLALQRHPDKLISQAGISEKEANAAFQDLVNAYEVLSVPNERSWYDSHRTRLLFSETKTTSSSNSAVPDLVSYYSNSCYSGFGDTGKGFYKVYGDLFEKIYEQEVASAKKLKLDSVREAPSMGNLDCEYAQVTAFYKYWSGFSSVMDFWWADERDVELGYDRESRRTYGDQNKKCRKKAKKEYNETVRGLAEFVKKRDRRIFEMKMKKALEEEKKKEELKEKKKQEKKELERQKLERAKLAKSKSRIKNPVPTIS</sequence>
<evidence type="ECO:0000313" key="3">
    <source>
        <dbReference type="EMBL" id="MCL7022220.1"/>
    </source>
</evidence>
<dbReference type="Gene3D" id="1.10.287.110">
    <property type="entry name" value="DnaJ domain"/>
    <property type="match status" value="1"/>
</dbReference>
<feature type="domain" description="J" evidence="2">
    <location>
        <begin position="9"/>
        <end position="79"/>
    </location>
</feature>
<name>A0AA41UTS3_PAPNU</name>
<dbReference type="AlphaFoldDB" id="A0AA41UTS3"/>
<feature type="non-terminal residue" evidence="3">
    <location>
        <position position="285"/>
    </location>
</feature>
<keyword evidence="4" id="KW-1185">Reference proteome</keyword>
<dbReference type="CDD" id="cd06257">
    <property type="entry name" value="DnaJ"/>
    <property type="match status" value="1"/>
</dbReference>
<dbReference type="PANTHER" id="PTHR45495">
    <property type="entry name" value="DNAJ PROTEIN JJJ1 HOMOLOG"/>
    <property type="match status" value="1"/>
</dbReference>
<gene>
    <name evidence="3" type="ORF">MKW94_018192</name>
</gene>
<dbReference type="EMBL" id="JAJJMA010009132">
    <property type="protein sequence ID" value="MCL7022220.1"/>
    <property type="molecule type" value="Genomic_DNA"/>
</dbReference>
<evidence type="ECO:0000259" key="2">
    <source>
        <dbReference type="PROSITE" id="PS50076"/>
    </source>
</evidence>
<dbReference type="Pfam" id="PF00226">
    <property type="entry name" value="DnaJ"/>
    <property type="match status" value="1"/>
</dbReference>
<protein>
    <recommendedName>
        <fullName evidence="2">J domain-containing protein</fullName>
    </recommendedName>
</protein>
<dbReference type="PRINTS" id="PR00625">
    <property type="entry name" value="JDOMAIN"/>
</dbReference>
<dbReference type="InterPro" id="IPR001623">
    <property type="entry name" value="DnaJ_domain"/>
</dbReference>
<feature type="region of interest" description="Disordered" evidence="1">
    <location>
        <begin position="242"/>
        <end position="285"/>
    </location>
</feature>
<dbReference type="PROSITE" id="PS50076">
    <property type="entry name" value="DNAJ_2"/>
    <property type="match status" value="1"/>
</dbReference>
<organism evidence="3 4">
    <name type="scientific">Papaver nudicaule</name>
    <name type="common">Iceland poppy</name>
    <dbReference type="NCBI Taxonomy" id="74823"/>
    <lineage>
        <taxon>Eukaryota</taxon>
        <taxon>Viridiplantae</taxon>
        <taxon>Streptophyta</taxon>
        <taxon>Embryophyta</taxon>
        <taxon>Tracheophyta</taxon>
        <taxon>Spermatophyta</taxon>
        <taxon>Magnoliopsida</taxon>
        <taxon>Ranunculales</taxon>
        <taxon>Papaveraceae</taxon>
        <taxon>Papaveroideae</taxon>
        <taxon>Papaver</taxon>
    </lineage>
</organism>
<dbReference type="InterPro" id="IPR036869">
    <property type="entry name" value="J_dom_sf"/>
</dbReference>
<comment type="caution">
    <text evidence="3">The sequence shown here is derived from an EMBL/GenBank/DDBJ whole genome shotgun (WGS) entry which is preliminary data.</text>
</comment>
<accession>A0AA41UTS3</accession>
<dbReference type="Proteomes" id="UP001177140">
    <property type="component" value="Unassembled WGS sequence"/>
</dbReference>
<dbReference type="SMART" id="SM00271">
    <property type="entry name" value="DnaJ"/>
    <property type="match status" value="1"/>
</dbReference>
<dbReference type="Pfam" id="PF21884">
    <property type="entry name" value="ZUO1-like_ZHD"/>
    <property type="match status" value="1"/>
</dbReference>
<evidence type="ECO:0000256" key="1">
    <source>
        <dbReference type="SAM" id="MobiDB-lite"/>
    </source>
</evidence>
<proteinExistence type="predicted"/>
<reference evidence="3" key="1">
    <citation type="submission" date="2022-03" db="EMBL/GenBank/DDBJ databases">
        <title>A functionally conserved STORR gene fusion in Papaver species that diverged 16.8 million years ago.</title>
        <authorList>
            <person name="Catania T."/>
        </authorList>
    </citation>
    <scope>NUCLEOTIDE SEQUENCE</scope>
    <source>
        <strain evidence="3">S-191538</strain>
    </source>
</reference>
<feature type="compositionally biased region" description="Basic and acidic residues" evidence="1">
    <location>
        <begin position="242"/>
        <end position="269"/>
    </location>
</feature>
<dbReference type="PANTHER" id="PTHR45495:SF1">
    <property type="entry name" value="DNAJ PROTEIN JJJ1 HOMOLOG"/>
    <property type="match status" value="1"/>
</dbReference>
<dbReference type="InterPro" id="IPR044648">
    <property type="entry name" value="JJJ1_plant"/>
</dbReference>